<gene>
    <name evidence="9" type="ORF">EF806_00255</name>
</gene>
<protein>
    <recommendedName>
        <fullName evidence="8">Radical SAM core domain-containing protein</fullName>
    </recommendedName>
</protein>
<keyword evidence="2" id="KW-0813">Transport</keyword>
<evidence type="ECO:0000256" key="7">
    <source>
        <dbReference type="ARBA" id="ARBA00023014"/>
    </source>
</evidence>
<evidence type="ECO:0000259" key="8">
    <source>
        <dbReference type="Pfam" id="PF04055"/>
    </source>
</evidence>
<dbReference type="GO" id="GO:0051536">
    <property type="term" value="F:iron-sulfur cluster binding"/>
    <property type="evidence" value="ECO:0007669"/>
    <property type="project" value="UniProtKB-KW"/>
</dbReference>
<dbReference type="GO" id="GO:0003824">
    <property type="term" value="F:catalytic activity"/>
    <property type="evidence" value="ECO:0007669"/>
    <property type="project" value="InterPro"/>
</dbReference>
<dbReference type="PANTHER" id="PTHR42953:SF3">
    <property type="entry name" value="HIGH-AFFINITY ZINC UPTAKE SYSTEM PROTEIN ZNUA"/>
    <property type="match status" value="1"/>
</dbReference>
<feature type="domain" description="Radical SAM core" evidence="8">
    <location>
        <begin position="1"/>
        <end position="93"/>
    </location>
</feature>
<dbReference type="InterPro" id="IPR006127">
    <property type="entry name" value="ZnuA-like"/>
</dbReference>
<dbReference type="CDD" id="cd01335">
    <property type="entry name" value="Radical_SAM"/>
    <property type="match status" value="1"/>
</dbReference>
<dbReference type="SUPFAM" id="SSF53807">
    <property type="entry name" value="Helical backbone' metal receptor"/>
    <property type="match status" value="1"/>
</dbReference>
<evidence type="ECO:0000256" key="6">
    <source>
        <dbReference type="ARBA" id="ARBA00023004"/>
    </source>
</evidence>
<evidence type="ECO:0000256" key="4">
    <source>
        <dbReference type="ARBA" id="ARBA00022723"/>
    </source>
</evidence>
<proteinExistence type="inferred from homology"/>
<evidence type="ECO:0000313" key="10">
    <source>
        <dbReference type="Proteomes" id="UP000317158"/>
    </source>
</evidence>
<dbReference type="InterPro" id="IPR013785">
    <property type="entry name" value="Aldolase_TIM"/>
</dbReference>
<dbReference type="GO" id="GO:0046872">
    <property type="term" value="F:metal ion binding"/>
    <property type="evidence" value="ECO:0007669"/>
    <property type="project" value="UniProtKB-KW"/>
</dbReference>
<reference evidence="9 10" key="1">
    <citation type="journal article" date="2019" name="Nat. Microbiol.">
        <title>Wide diversity of methane and short-chain alkane metabolisms in uncultured archaea.</title>
        <authorList>
            <person name="Borrel G."/>
            <person name="Adam P.S."/>
            <person name="McKay L.J."/>
            <person name="Chen L.X."/>
            <person name="Sierra-Garcia I.N."/>
            <person name="Sieber C.M."/>
            <person name="Letourneur Q."/>
            <person name="Ghozlane A."/>
            <person name="Andersen G.L."/>
            <person name="Li W.J."/>
            <person name="Hallam S.J."/>
            <person name="Muyzer G."/>
            <person name="de Oliveira V.M."/>
            <person name="Inskeep W.P."/>
            <person name="Banfield J.F."/>
            <person name="Gribaldo S."/>
        </authorList>
    </citation>
    <scope>NUCLEOTIDE SEQUENCE [LARGE SCALE GENOMIC DNA]</scope>
    <source>
        <strain evidence="9">NM1a</strain>
    </source>
</reference>
<evidence type="ECO:0000313" key="9">
    <source>
        <dbReference type="EMBL" id="RZN65368.1"/>
    </source>
</evidence>
<dbReference type="PANTHER" id="PTHR42953">
    <property type="entry name" value="HIGH-AFFINITY ZINC UPTAKE SYSTEM PROTEIN ZNUA-RELATED"/>
    <property type="match status" value="1"/>
</dbReference>
<dbReference type="EMBL" id="RXIF01000002">
    <property type="protein sequence ID" value="RZN65368.1"/>
    <property type="molecule type" value="Genomic_DNA"/>
</dbReference>
<dbReference type="Pfam" id="PF01297">
    <property type="entry name" value="ZnuA"/>
    <property type="match status" value="1"/>
</dbReference>
<dbReference type="Proteomes" id="UP000317158">
    <property type="component" value="Unassembled WGS sequence"/>
</dbReference>
<dbReference type="Gene3D" id="3.40.50.1980">
    <property type="entry name" value="Nitrogenase molybdenum iron protein domain"/>
    <property type="match status" value="2"/>
</dbReference>
<keyword evidence="7" id="KW-0411">Iron-sulfur</keyword>
<evidence type="ECO:0000256" key="1">
    <source>
        <dbReference type="ARBA" id="ARBA00011028"/>
    </source>
</evidence>
<dbReference type="InterPro" id="IPR007197">
    <property type="entry name" value="rSAM"/>
</dbReference>
<dbReference type="GO" id="GO:0030001">
    <property type="term" value="P:metal ion transport"/>
    <property type="evidence" value="ECO:0007669"/>
    <property type="project" value="InterPro"/>
</dbReference>
<dbReference type="SUPFAM" id="SSF102114">
    <property type="entry name" value="Radical SAM enzymes"/>
    <property type="match status" value="1"/>
</dbReference>
<accession>A0A520KTH1</accession>
<keyword evidence="6" id="KW-0408">Iron</keyword>
<dbReference type="AlphaFoldDB" id="A0A520KTH1"/>
<organism evidence="9 10">
    <name type="scientific">Methanoliparum thermophilum</name>
    <dbReference type="NCBI Taxonomy" id="2491083"/>
    <lineage>
        <taxon>Archaea</taxon>
        <taxon>Methanobacteriati</taxon>
        <taxon>Methanobacteriota</taxon>
        <taxon>Candidatus Methanoliparia</taxon>
        <taxon>Candidatus Methanoliparales</taxon>
        <taxon>Candidatus Methanoliparaceae</taxon>
        <taxon>Candidatus Methanoliparum</taxon>
    </lineage>
</organism>
<keyword evidence="3" id="KW-0949">S-adenosyl-L-methionine</keyword>
<evidence type="ECO:0000256" key="3">
    <source>
        <dbReference type="ARBA" id="ARBA00022691"/>
    </source>
</evidence>
<name>A0A520KTH1_METT2</name>
<dbReference type="Pfam" id="PF04055">
    <property type="entry name" value="Radical_SAM"/>
    <property type="match status" value="1"/>
</dbReference>
<dbReference type="GO" id="GO:0007155">
    <property type="term" value="P:cell adhesion"/>
    <property type="evidence" value="ECO:0007669"/>
    <property type="project" value="InterPro"/>
</dbReference>
<comment type="similarity">
    <text evidence="1">Belongs to the bacterial solute-binding protein 9 family.</text>
</comment>
<dbReference type="InterPro" id="IPR058240">
    <property type="entry name" value="rSAM_sf"/>
</dbReference>
<evidence type="ECO:0000256" key="2">
    <source>
        <dbReference type="ARBA" id="ARBA00022448"/>
    </source>
</evidence>
<sequence length="386" mass="42666">MSGGEPFVYPCLFELAGKHNDMAFMVYTNGTLIDEEAAGKIVEVGNLSPTISLEGRRERTDVRRGAGTFDKVIGAMDLFKERGVIFGVSITITRDNVMEVTIDDFIDFLVDKGVTYGWFFHYIPIGRNPDPELMVTPEQRAYLAVAGDLVDTVVMVPPRASPANYAPSPRELEQLSKADLYFSIGIPAEEANILPKLPTINQHIKVVDLAAEVSKVCPLLYYSPGNPDPHIWLSPKRAKVIVNVIARELSSIDPENKDIYQANARIYGEKLDQLDQKIKAALQGLPNRTFIVFHPAFGYFAADYGLEMISIEKEGKKATAENLQQIIDLARAQNIRVIFYQASITSKQAETIAEEIGGYAEQVDPLAPDYIENLEKIAAALAAALK</sequence>
<dbReference type="InterPro" id="IPR050492">
    <property type="entry name" value="Bact_metal-bind_prot9"/>
</dbReference>
<dbReference type="InterPro" id="IPR006128">
    <property type="entry name" value="Lipoprotein_PsaA-like"/>
</dbReference>
<keyword evidence="5" id="KW-0732">Signal</keyword>
<dbReference type="PRINTS" id="PR00690">
    <property type="entry name" value="ADHESNFAMILY"/>
</dbReference>
<keyword evidence="4" id="KW-0479">Metal-binding</keyword>
<comment type="caution">
    <text evidence="9">The sequence shown here is derived from an EMBL/GenBank/DDBJ whole genome shotgun (WGS) entry which is preliminary data.</text>
</comment>
<dbReference type="Gene3D" id="3.20.20.70">
    <property type="entry name" value="Aldolase class I"/>
    <property type="match status" value="1"/>
</dbReference>
<evidence type="ECO:0000256" key="5">
    <source>
        <dbReference type="ARBA" id="ARBA00022729"/>
    </source>
</evidence>